<dbReference type="RefSeq" id="WP_263338991.1">
    <property type="nucleotide sequence ID" value="NZ_JAGSYH010000005.1"/>
</dbReference>
<dbReference type="EMBL" id="JBHSPH010000003">
    <property type="protein sequence ID" value="MFC5862888.1"/>
    <property type="molecule type" value="Genomic_DNA"/>
</dbReference>
<name>A0ABW1EIU4_9BACT</name>
<proteinExistence type="inferred from homology"/>
<comment type="similarity">
    <text evidence="7">Belongs to the ATPase delta chain family.</text>
</comment>
<reference evidence="9" key="1">
    <citation type="journal article" date="2019" name="Int. J. Syst. Evol. Microbiol.">
        <title>The Global Catalogue of Microorganisms (GCM) 10K type strain sequencing project: providing services to taxonomists for standard genome sequencing and annotation.</title>
        <authorList>
            <consortium name="The Broad Institute Genomics Platform"/>
            <consortium name="The Broad Institute Genome Sequencing Center for Infectious Disease"/>
            <person name="Wu L."/>
            <person name="Ma J."/>
        </authorList>
    </citation>
    <scope>NUCLEOTIDE SEQUENCE [LARGE SCALE GENOMIC DNA]</scope>
    <source>
        <strain evidence="9">JCM 4087</strain>
    </source>
</reference>
<dbReference type="Proteomes" id="UP001596091">
    <property type="component" value="Unassembled WGS sequence"/>
</dbReference>
<comment type="caution">
    <text evidence="8">The sequence shown here is derived from an EMBL/GenBank/DDBJ whole genome shotgun (WGS) entry which is preliminary data.</text>
</comment>
<evidence type="ECO:0000256" key="6">
    <source>
        <dbReference type="ARBA" id="ARBA00023310"/>
    </source>
</evidence>
<dbReference type="Pfam" id="PF00213">
    <property type="entry name" value="OSCP"/>
    <property type="match status" value="1"/>
</dbReference>
<keyword evidence="2 7" id="KW-0813">Transport</keyword>
<dbReference type="SUPFAM" id="SSF47928">
    <property type="entry name" value="N-terminal domain of the delta subunit of the F1F0-ATP synthase"/>
    <property type="match status" value="1"/>
</dbReference>
<dbReference type="PANTHER" id="PTHR11910">
    <property type="entry name" value="ATP SYNTHASE DELTA CHAIN"/>
    <property type="match status" value="1"/>
</dbReference>
<evidence type="ECO:0000256" key="5">
    <source>
        <dbReference type="ARBA" id="ARBA00023136"/>
    </source>
</evidence>
<keyword evidence="5 7" id="KW-0472">Membrane</keyword>
<evidence type="ECO:0000256" key="4">
    <source>
        <dbReference type="ARBA" id="ARBA00023065"/>
    </source>
</evidence>
<keyword evidence="6 7" id="KW-0066">ATP synthesis</keyword>
<keyword evidence="7" id="KW-0139">CF(1)</keyword>
<comment type="function">
    <text evidence="7">This protein is part of the stalk that links CF(0) to CF(1). It either transmits conformational changes from CF(0) to CF(1) or is implicated in proton conduction.</text>
</comment>
<organism evidence="8 9">
    <name type="scientific">Acidicapsa dinghuensis</name>
    <dbReference type="NCBI Taxonomy" id="2218256"/>
    <lineage>
        <taxon>Bacteria</taxon>
        <taxon>Pseudomonadati</taxon>
        <taxon>Acidobacteriota</taxon>
        <taxon>Terriglobia</taxon>
        <taxon>Terriglobales</taxon>
        <taxon>Acidobacteriaceae</taxon>
        <taxon>Acidicapsa</taxon>
    </lineage>
</organism>
<protein>
    <recommendedName>
        <fullName evidence="7">ATP synthase subunit delta</fullName>
    </recommendedName>
    <alternativeName>
        <fullName evidence="7">ATP synthase F(1) sector subunit delta</fullName>
    </alternativeName>
    <alternativeName>
        <fullName evidence="7">F-type ATPase subunit delta</fullName>
        <shortName evidence="7">F-ATPase subunit delta</shortName>
    </alternativeName>
</protein>
<evidence type="ECO:0000256" key="3">
    <source>
        <dbReference type="ARBA" id="ARBA00022781"/>
    </source>
</evidence>
<dbReference type="PRINTS" id="PR00125">
    <property type="entry name" value="ATPASEDELTA"/>
</dbReference>
<evidence type="ECO:0000256" key="7">
    <source>
        <dbReference type="HAMAP-Rule" id="MF_01416"/>
    </source>
</evidence>
<evidence type="ECO:0000313" key="9">
    <source>
        <dbReference type="Proteomes" id="UP001596091"/>
    </source>
</evidence>
<dbReference type="InterPro" id="IPR026015">
    <property type="entry name" value="ATP_synth_OSCP/delta_N_sf"/>
</dbReference>
<accession>A0ABW1EIU4</accession>
<evidence type="ECO:0000313" key="8">
    <source>
        <dbReference type="EMBL" id="MFC5862888.1"/>
    </source>
</evidence>
<keyword evidence="7" id="KW-1003">Cell membrane</keyword>
<dbReference type="InterPro" id="IPR000711">
    <property type="entry name" value="ATPase_OSCP/dsu"/>
</dbReference>
<comment type="subcellular location">
    <subcellularLocation>
        <location evidence="7">Cell membrane</location>
        <topology evidence="7">Peripheral membrane protein</topology>
    </subcellularLocation>
    <subcellularLocation>
        <location evidence="1">Membrane</location>
    </subcellularLocation>
</comment>
<evidence type="ECO:0000256" key="2">
    <source>
        <dbReference type="ARBA" id="ARBA00022448"/>
    </source>
</evidence>
<keyword evidence="4 7" id="KW-0406">Ion transport</keyword>
<keyword evidence="9" id="KW-1185">Reference proteome</keyword>
<comment type="function">
    <text evidence="7">F(1)F(0) ATP synthase produces ATP from ADP in the presence of a proton or sodium gradient. F-type ATPases consist of two structural domains, F(1) containing the extramembraneous catalytic core and F(0) containing the membrane proton channel, linked together by a central stalk and a peripheral stalk. During catalysis, ATP synthesis in the catalytic domain of F(1) is coupled via a rotary mechanism of the central stalk subunits to proton translocation.</text>
</comment>
<sequence length="182" mass="19892">MSVFAARYARAFADVVGQFGENETGGAAAVEKQLNAFLAAWDESPELREVFGDPSVPVVQKVAVVDALKAKLHFAPHVRNFLAVLIEHDRITAVHEIVAEYHKELQERLGIHHAEIVTARELNADDKAALVEKIGKLVHGKVDPTFTLDKSILGGVVVKIGSTVYDGSVAGRFERLREELSN</sequence>
<evidence type="ECO:0000256" key="1">
    <source>
        <dbReference type="ARBA" id="ARBA00004370"/>
    </source>
</evidence>
<dbReference type="HAMAP" id="MF_01416">
    <property type="entry name" value="ATP_synth_delta_bact"/>
    <property type="match status" value="1"/>
</dbReference>
<dbReference type="Gene3D" id="1.10.520.20">
    <property type="entry name" value="N-terminal domain of the delta subunit of the F1F0-ATP synthase"/>
    <property type="match status" value="1"/>
</dbReference>
<keyword evidence="3 7" id="KW-0375">Hydrogen ion transport</keyword>
<gene>
    <name evidence="7 8" type="primary">atpH</name>
    <name evidence="8" type="ORF">ACFPT7_11340</name>
</gene>
<dbReference type="NCBIfam" id="TIGR01145">
    <property type="entry name" value="ATP_synt_delta"/>
    <property type="match status" value="1"/>
</dbReference>